<accession>A0ABR5ZMY1</accession>
<reference evidence="2 3" key="1">
    <citation type="submission" date="2017-09" db="EMBL/GenBank/DDBJ databases">
        <authorList>
            <person name="Jakob F."/>
        </authorList>
    </citation>
    <scope>NUCLEOTIDE SEQUENCE [LARGE SCALE GENOMIC DNA]</scope>
    <source>
        <strain evidence="2 3">TMW 2.1880</strain>
    </source>
</reference>
<organism evidence="2 3">
    <name type="scientific">Bombella favorum</name>
    <dbReference type="NCBI Taxonomy" id="2039164"/>
    <lineage>
        <taxon>Bacteria</taxon>
        <taxon>Pseudomonadati</taxon>
        <taxon>Pseudomonadota</taxon>
        <taxon>Alphaproteobacteria</taxon>
        <taxon>Acetobacterales</taxon>
        <taxon>Acetobacteraceae</taxon>
        <taxon>Bombella</taxon>
    </lineage>
</organism>
<dbReference type="Proteomes" id="UP001516390">
    <property type="component" value="Unassembled WGS sequence"/>
</dbReference>
<feature type="signal peptide" evidence="1">
    <location>
        <begin position="1"/>
        <end position="32"/>
    </location>
</feature>
<name>A0ABR5ZMY1_9PROT</name>
<gene>
    <name evidence="2" type="ORF">CPA57_05015</name>
</gene>
<evidence type="ECO:0000313" key="2">
    <source>
        <dbReference type="EMBL" id="MBA5725635.1"/>
    </source>
</evidence>
<dbReference type="EMBL" id="NWUS01000001">
    <property type="protein sequence ID" value="MBA5725635.1"/>
    <property type="molecule type" value="Genomic_DNA"/>
</dbReference>
<sequence>MTQCPSFSLSSFRCFVSVLVLGGVCLASPAWAGGSARTDDDDPSVNAKGVVVNNILAVLRVSPNSAGQSCLKNLDEMHKVQKQLDVEETAQRSVDIGLVRDVLESDMESVIASCGKDARTACEGGAAGQNARVSKICSQLSDLDSDEQSDDLQ</sequence>
<proteinExistence type="predicted"/>
<keyword evidence="1" id="KW-0732">Signal</keyword>
<feature type="chain" id="PRO_5045202689" evidence="1">
    <location>
        <begin position="33"/>
        <end position="153"/>
    </location>
</feature>
<keyword evidence="3" id="KW-1185">Reference proteome</keyword>
<comment type="caution">
    <text evidence="2">The sequence shown here is derived from an EMBL/GenBank/DDBJ whole genome shotgun (WGS) entry which is preliminary data.</text>
</comment>
<protein>
    <submittedName>
        <fullName evidence="2">Uncharacterized protein</fullName>
    </submittedName>
</protein>
<dbReference type="RefSeq" id="WP_182081682.1">
    <property type="nucleotide sequence ID" value="NZ_NWUS01000001.1"/>
</dbReference>
<evidence type="ECO:0000256" key="1">
    <source>
        <dbReference type="SAM" id="SignalP"/>
    </source>
</evidence>
<evidence type="ECO:0000313" key="3">
    <source>
        <dbReference type="Proteomes" id="UP001516390"/>
    </source>
</evidence>